<protein>
    <submittedName>
        <fullName evidence="1">Uncharacterized protein</fullName>
    </submittedName>
</protein>
<dbReference type="Proteomes" id="UP000235659">
    <property type="component" value="Unassembled WGS sequence"/>
</dbReference>
<sequence length="84" mass="8682">MKARAVRATKYEKFGAHNSARLGFSTGIIGATKAIAATAIPCPSCRQATVYSEASPSWPQLLGDVTNSGICMGLQIVSLDGGPI</sequence>
<name>A0ABX4UTV5_9BURK</name>
<evidence type="ECO:0000313" key="2">
    <source>
        <dbReference type="Proteomes" id="UP000235659"/>
    </source>
</evidence>
<organism evidence="1 2">
    <name type="scientific">Paraburkholderia rhynchosiae</name>
    <dbReference type="NCBI Taxonomy" id="487049"/>
    <lineage>
        <taxon>Bacteria</taxon>
        <taxon>Pseudomonadati</taxon>
        <taxon>Pseudomonadota</taxon>
        <taxon>Betaproteobacteria</taxon>
        <taxon>Burkholderiales</taxon>
        <taxon>Burkholderiaceae</taxon>
        <taxon>Paraburkholderia</taxon>
    </lineage>
</organism>
<evidence type="ECO:0000313" key="1">
    <source>
        <dbReference type="EMBL" id="PMS20198.1"/>
    </source>
</evidence>
<gene>
    <name evidence="1" type="ORF">C0Z16_34825</name>
</gene>
<dbReference type="EMBL" id="PNXY01000055">
    <property type="protein sequence ID" value="PMS20198.1"/>
    <property type="molecule type" value="Genomic_DNA"/>
</dbReference>
<comment type="caution">
    <text evidence="1">The sequence shown here is derived from an EMBL/GenBank/DDBJ whole genome shotgun (WGS) entry which is preliminary data.</text>
</comment>
<accession>A0ABX4UTV5</accession>
<reference evidence="1 2" key="1">
    <citation type="submission" date="2018-01" db="EMBL/GenBank/DDBJ databases">
        <title>Whole genome analyses suggest that Burkholderia sensu lato contains two further novel genera in the rhizoxinica-symbiotica group Mycetohabitans gen. nov., and Trinickia gen. nov.: implications for the evolution of diazotrophy and nodulation in the Burkholderiaceae.</title>
        <authorList>
            <person name="Estrada-de los Santos P."/>
            <person name="Palmer M."/>
            <person name="Chavez-Ramirez B."/>
            <person name="Beukes C."/>
            <person name="Steenkamp E.T."/>
            <person name="Hirsch A.M."/>
            <person name="Manyaka P."/>
            <person name="Maluk M."/>
            <person name="Lafos M."/>
            <person name="Crook M."/>
            <person name="Gross E."/>
            <person name="Simon M.F."/>
            <person name="Bueno dos Reis Junior F."/>
            <person name="Poole P.S."/>
            <person name="Venter S.N."/>
            <person name="James E.K."/>
        </authorList>
    </citation>
    <scope>NUCLEOTIDE SEQUENCE [LARGE SCALE GENOMIC DNA]</scope>
    <source>
        <strain evidence="1 2">WSM 3937</strain>
    </source>
</reference>
<keyword evidence="2" id="KW-1185">Reference proteome</keyword>
<proteinExistence type="predicted"/>